<evidence type="ECO:0000313" key="1">
    <source>
        <dbReference type="EMBL" id="GGD88715.1"/>
    </source>
</evidence>
<dbReference type="EMBL" id="BMHP01000004">
    <property type="protein sequence ID" value="GGD88715.1"/>
    <property type="molecule type" value="Genomic_DNA"/>
</dbReference>
<protein>
    <submittedName>
        <fullName evidence="1">Uncharacterized protein</fullName>
    </submittedName>
</protein>
<gene>
    <name evidence="1" type="ORF">GCM10010911_54120</name>
</gene>
<dbReference type="Proteomes" id="UP000612456">
    <property type="component" value="Unassembled WGS sequence"/>
</dbReference>
<proteinExistence type="predicted"/>
<reference evidence="1" key="2">
    <citation type="submission" date="2020-09" db="EMBL/GenBank/DDBJ databases">
        <authorList>
            <person name="Sun Q."/>
            <person name="Zhou Y."/>
        </authorList>
    </citation>
    <scope>NUCLEOTIDE SEQUENCE</scope>
    <source>
        <strain evidence="1">CGMCC 1.15178</strain>
    </source>
</reference>
<organism evidence="1 2">
    <name type="scientific">Paenibacillus nasutitermitis</name>
    <dbReference type="NCBI Taxonomy" id="1652958"/>
    <lineage>
        <taxon>Bacteria</taxon>
        <taxon>Bacillati</taxon>
        <taxon>Bacillota</taxon>
        <taxon>Bacilli</taxon>
        <taxon>Bacillales</taxon>
        <taxon>Paenibacillaceae</taxon>
        <taxon>Paenibacillus</taxon>
    </lineage>
</organism>
<evidence type="ECO:0000313" key="2">
    <source>
        <dbReference type="Proteomes" id="UP000612456"/>
    </source>
</evidence>
<reference evidence="1" key="1">
    <citation type="journal article" date="2014" name="Int. J. Syst. Evol. Microbiol.">
        <title>Complete genome sequence of Corynebacterium casei LMG S-19264T (=DSM 44701T), isolated from a smear-ripened cheese.</title>
        <authorList>
            <consortium name="US DOE Joint Genome Institute (JGI-PGF)"/>
            <person name="Walter F."/>
            <person name="Albersmeier A."/>
            <person name="Kalinowski J."/>
            <person name="Ruckert C."/>
        </authorList>
    </citation>
    <scope>NUCLEOTIDE SEQUENCE</scope>
    <source>
        <strain evidence="1">CGMCC 1.15178</strain>
    </source>
</reference>
<accession>A0A916ZCW7</accession>
<sequence length="62" mass="7014">MLRPGMLLALSLTGTFVDTLLRTDFAIRKYPSYAGAWPLPRPDFHRLEDACLWASPYKKSGT</sequence>
<keyword evidence="2" id="KW-1185">Reference proteome</keyword>
<comment type="caution">
    <text evidence="1">The sequence shown here is derived from an EMBL/GenBank/DDBJ whole genome shotgun (WGS) entry which is preliminary data.</text>
</comment>
<name>A0A916ZCW7_9BACL</name>
<dbReference type="AlphaFoldDB" id="A0A916ZCW7"/>